<gene>
    <name evidence="5" type="ORF">PAI11_34180</name>
</gene>
<dbReference type="SUPFAM" id="SSF56801">
    <property type="entry name" value="Acetyl-CoA synthetase-like"/>
    <property type="match status" value="1"/>
</dbReference>
<dbReference type="Pfam" id="PF00501">
    <property type="entry name" value="AMP-binding"/>
    <property type="match status" value="1"/>
</dbReference>
<keyword evidence="2 5" id="KW-0436">Ligase</keyword>
<evidence type="ECO:0000256" key="2">
    <source>
        <dbReference type="ARBA" id="ARBA00022598"/>
    </source>
</evidence>
<accession>H0E9A1</accession>
<dbReference type="InterPro" id="IPR020845">
    <property type="entry name" value="AMP-binding_CS"/>
</dbReference>
<evidence type="ECO:0000313" key="5">
    <source>
        <dbReference type="EMBL" id="EHN09740.1"/>
    </source>
</evidence>
<name>H0E9A1_9ACTN</name>
<evidence type="ECO:0000256" key="1">
    <source>
        <dbReference type="ARBA" id="ARBA00006432"/>
    </source>
</evidence>
<dbReference type="FunFam" id="3.30.300.30:FF:000008">
    <property type="entry name" value="2,3-dihydroxybenzoate-AMP ligase"/>
    <property type="match status" value="1"/>
</dbReference>
<dbReference type="InterPro" id="IPR000873">
    <property type="entry name" value="AMP-dep_synth/lig_dom"/>
</dbReference>
<dbReference type="RefSeq" id="WP_007577496.1">
    <property type="nucleotide sequence ID" value="NZ_AGUD01000255.1"/>
</dbReference>
<comment type="similarity">
    <text evidence="1">Belongs to the ATP-dependent AMP-binding enzyme family.</text>
</comment>
<keyword evidence="6" id="KW-1185">Reference proteome</keyword>
<dbReference type="InterPro" id="IPR045851">
    <property type="entry name" value="AMP-bd_C_sf"/>
</dbReference>
<dbReference type="EC" id="6.2.1.3" evidence="5"/>
<dbReference type="PROSITE" id="PS00455">
    <property type="entry name" value="AMP_BINDING"/>
    <property type="match status" value="1"/>
</dbReference>
<dbReference type="InterPro" id="IPR042099">
    <property type="entry name" value="ANL_N_sf"/>
</dbReference>
<dbReference type="Proteomes" id="UP000005143">
    <property type="component" value="Unassembled WGS sequence"/>
</dbReference>
<dbReference type="InterPro" id="IPR050237">
    <property type="entry name" value="ATP-dep_AMP-bd_enzyme"/>
</dbReference>
<feature type="domain" description="AMP-binding enzyme C-terminal" evidence="4">
    <location>
        <begin position="405"/>
        <end position="480"/>
    </location>
</feature>
<dbReference type="InterPro" id="IPR025110">
    <property type="entry name" value="AMP-bd_C"/>
</dbReference>
<comment type="caution">
    <text evidence="5">The sequence shown here is derived from an EMBL/GenBank/DDBJ whole genome shotgun (WGS) entry which is preliminary data.</text>
</comment>
<protein>
    <submittedName>
        <fullName evidence="5">Long-chain-fatty-acid--CoA ligase</fullName>
        <ecNumber evidence="5">6.2.1.3</ecNumber>
    </submittedName>
</protein>
<organism evidence="5 6">
    <name type="scientific">Patulibacter medicamentivorans</name>
    <dbReference type="NCBI Taxonomy" id="1097667"/>
    <lineage>
        <taxon>Bacteria</taxon>
        <taxon>Bacillati</taxon>
        <taxon>Actinomycetota</taxon>
        <taxon>Thermoleophilia</taxon>
        <taxon>Solirubrobacterales</taxon>
        <taxon>Patulibacteraceae</taxon>
        <taxon>Patulibacter</taxon>
    </lineage>
</organism>
<dbReference type="PATRIC" id="fig|1097667.3.peg.3389"/>
<evidence type="ECO:0000313" key="6">
    <source>
        <dbReference type="Proteomes" id="UP000005143"/>
    </source>
</evidence>
<dbReference type="Pfam" id="PF13193">
    <property type="entry name" value="AMP-binding_C"/>
    <property type="match status" value="1"/>
</dbReference>
<evidence type="ECO:0000259" key="4">
    <source>
        <dbReference type="Pfam" id="PF13193"/>
    </source>
</evidence>
<reference evidence="5 6" key="1">
    <citation type="journal article" date="2013" name="Biodegradation">
        <title>Quantitative proteomic analysis of ibuprofen-degrading Patulibacter sp. strain I11.</title>
        <authorList>
            <person name="Almeida B."/>
            <person name="Kjeldal H."/>
            <person name="Lolas I."/>
            <person name="Knudsen A.D."/>
            <person name="Carvalho G."/>
            <person name="Nielsen K.L."/>
            <person name="Barreto Crespo M.T."/>
            <person name="Stensballe A."/>
            <person name="Nielsen J.L."/>
        </authorList>
    </citation>
    <scope>NUCLEOTIDE SEQUENCE [LARGE SCALE GENOMIC DNA]</scope>
    <source>
        <strain evidence="5 6">I11</strain>
    </source>
</reference>
<dbReference type="AlphaFoldDB" id="H0E9A1"/>
<dbReference type="EMBL" id="AGUD01000255">
    <property type="protein sequence ID" value="EHN09740.1"/>
    <property type="molecule type" value="Genomic_DNA"/>
</dbReference>
<evidence type="ECO:0000259" key="3">
    <source>
        <dbReference type="Pfam" id="PF00501"/>
    </source>
</evidence>
<dbReference type="Gene3D" id="3.40.50.12780">
    <property type="entry name" value="N-terminal domain of ligase-like"/>
    <property type="match status" value="1"/>
</dbReference>
<dbReference type="Gene3D" id="3.30.300.30">
    <property type="match status" value="1"/>
</dbReference>
<dbReference type="OrthoDB" id="9803968at2"/>
<dbReference type="PANTHER" id="PTHR43767">
    <property type="entry name" value="LONG-CHAIN-FATTY-ACID--COA LIGASE"/>
    <property type="match status" value="1"/>
</dbReference>
<dbReference type="PANTHER" id="PTHR43767:SF1">
    <property type="entry name" value="NONRIBOSOMAL PEPTIDE SYNTHASE PES1 (EUROFUNG)-RELATED"/>
    <property type="match status" value="1"/>
</dbReference>
<dbReference type="GO" id="GO:0004467">
    <property type="term" value="F:long-chain fatty acid-CoA ligase activity"/>
    <property type="evidence" value="ECO:0007669"/>
    <property type="project" value="UniProtKB-EC"/>
</dbReference>
<sequence>MAEQAAASPSPAEIVGLPDRRALADPDGPCVADDAVASSNAEFADRVRRAAGTLRGAGVGPGDVVAVALPNRSELVVALFAAWRLGAAVTPINPALTAAERQYQVDDASAAVVIGQDLDVDAPTIDVDALCAGPALEDPPVEVLDDALALLIYTSGTTGKPKGVMLDHRNVAVMCRMVGDALAVDARDHSLLILPLFHVNGIVVSTLTPLLAGARVTIAGRFSPSTFLGLVERIRPTYFSAVPAIYAMLTALPPSDADVSSLRVVVCGAAPMPAEEIARVEQRLGVVLVEGYGLSEGTTASTINPIDGVRKPGTVGLPLPGQEVLVVDGDGRPVPQGERGEVVIRGENVMRGYLNRPEETARTVDGDGWLHTGDVGILDEDGYLRIVDRIKDMIIRGGENIYPKEIESVLYGHDGVLEAAVVGRPDPVLGEVVVAYVSFRPDADHDVDALQALCDERLAKYKRPVAIHVLDDLPKNPVGKLDKPALRTRDAAAASVG</sequence>
<proteinExistence type="inferred from homology"/>
<feature type="domain" description="AMP-dependent synthetase/ligase" evidence="3">
    <location>
        <begin position="20"/>
        <end position="354"/>
    </location>
</feature>